<dbReference type="AlphaFoldDB" id="A0A8C4QZI6"/>
<dbReference type="GO" id="GO:1900026">
    <property type="term" value="P:positive regulation of substrate adhesion-dependent cell spreading"/>
    <property type="evidence" value="ECO:0007669"/>
    <property type="project" value="TreeGrafter"/>
</dbReference>
<evidence type="ECO:0000256" key="6">
    <source>
        <dbReference type="SAM" id="MobiDB-lite"/>
    </source>
</evidence>
<dbReference type="SMART" id="SM00132">
    <property type="entry name" value="LIM"/>
    <property type="match status" value="2"/>
</dbReference>
<keyword evidence="1 5" id="KW-0479">Metal-binding</keyword>
<dbReference type="InterPro" id="IPR047944">
    <property type="entry name" value="LIMS1/2-like_LIM1"/>
</dbReference>
<dbReference type="Pfam" id="PF00412">
    <property type="entry name" value="LIM"/>
    <property type="match status" value="2"/>
</dbReference>
<dbReference type="GO" id="GO:0098609">
    <property type="term" value="P:cell-cell adhesion"/>
    <property type="evidence" value="ECO:0007669"/>
    <property type="project" value="TreeGrafter"/>
</dbReference>
<dbReference type="GO" id="GO:0045216">
    <property type="term" value="P:cell-cell junction organization"/>
    <property type="evidence" value="ECO:0007669"/>
    <property type="project" value="TreeGrafter"/>
</dbReference>
<reference evidence="8" key="2">
    <citation type="submission" date="2025-09" db="UniProtKB">
        <authorList>
            <consortium name="Ensembl"/>
        </authorList>
    </citation>
    <scope>IDENTIFICATION</scope>
</reference>
<keyword evidence="3 5" id="KW-0862">Zinc</keyword>
<evidence type="ECO:0000256" key="5">
    <source>
        <dbReference type="PROSITE-ProRule" id="PRU00125"/>
    </source>
</evidence>
<name>A0A8C4QZI6_EPTBU</name>
<protein>
    <submittedName>
        <fullName evidence="8">LIM zinc finger domain containing 2</fullName>
    </submittedName>
</protein>
<evidence type="ECO:0000256" key="2">
    <source>
        <dbReference type="ARBA" id="ARBA00022737"/>
    </source>
</evidence>
<dbReference type="Gene3D" id="2.10.110.10">
    <property type="entry name" value="Cysteine Rich Protein"/>
    <property type="match status" value="3"/>
</dbReference>
<evidence type="ECO:0000256" key="4">
    <source>
        <dbReference type="ARBA" id="ARBA00023038"/>
    </source>
</evidence>
<dbReference type="GO" id="GO:0005737">
    <property type="term" value="C:cytoplasm"/>
    <property type="evidence" value="ECO:0007669"/>
    <property type="project" value="TreeGrafter"/>
</dbReference>
<feature type="region of interest" description="Disordered" evidence="6">
    <location>
        <begin position="16"/>
        <end position="55"/>
    </location>
</feature>
<dbReference type="Ensembl" id="ENSEBUT00000022704.1">
    <property type="protein sequence ID" value="ENSEBUP00000022128.1"/>
    <property type="gene ID" value="ENSEBUG00000013638.1"/>
</dbReference>
<evidence type="ECO:0000313" key="9">
    <source>
        <dbReference type="Proteomes" id="UP000694388"/>
    </source>
</evidence>
<evidence type="ECO:0000259" key="7">
    <source>
        <dbReference type="PROSITE" id="PS50023"/>
    </source>
</evidence>
<organism evidence="8 9">
    <name type="scientific">Eptatretus burgeri</name>
    <name type="common">Inshore hagfish</name>
    <dbReference type="NCBI Taxonomy" id="7764"/>
    <lineage>
        <taxon>Eukaryota</taxon>
        <taxon>Metazoa</taxon>
        <taxon>Chordata</taxon>
        <taxon>Craniata</taxon>
        <taxon>Vertebrata</taxon>
        <taxon>Cyclostomata</taxon>
        <taxon>Myxini</taxon>
        <taxon>Myxiniformes</taxon>
        <taxon>Myxinidae</taxon>
        <taxon>Eptatretinae</taxon>
        <taxon>Eptatretus</taxon>
    </lineage>
</organism>
<dbReference type="CDD" id="cd09331">
    <property type="entry name" value="LIM1_PINCH"/>
    <property type="match status" value="1"/>
</dbReference>
<dbReference type="FunFam" id="2.10.110.10:FF:000021">
    <property type="entry name" value="Lim and senescent cell antigen-like-containing"/>
    <property type="match status" value="1"/>
</dbReference>
<dbReference type="FunFam" id="2.10.110.10:FF:000017">
    <property type="entry name" value="Lim and senescent cell antigen-like-containing"/>
    <property type="match status" value="1"/>
</dbReference>
<dbReference type="GO" id="GO:0005911">
    <property type="term" value="C:cell-cell junction"/>
    <property type="evidence" value="ECO:0007669"/>
    <property type="project" value="TreeGrafter"/>
</dbReference>
<dbReference type="PROSITE" id="PS00478">
    <property type="entry name" value="LIM_DOMAIN_1"/>
    <property type="match status" value="1"/>
</dbReference>
<evidence type="ECO:0000256" key="1">
    <source>
        <dbReference type="ARBA" id="ARBA00022723"/>
    </source>
</evidence>
<dbReference type="PROSITE" id="PS50023">
    <property type="entry name" value="LIM_DOMAIN_2"/>
    <property type="match status" value="2"/>
</dbReference>
<feature type="compositionally biased region" description="Basic and acidic residues" evidence="6">
    <location>
        <begin position="25"/>
        <end position="47"/>
    </location>
</feature>
<accession>A0A8C4QZI6</accession>
<dbReference type="CDD" id="cd09332">
    <property type="entry name" value="LIM2_PINCH"/>
    <property type="match status" value="1"/>
</dbReference>
<keyword evidence="4 5" id="KW-0440">LIM domain</keyword>
<dbReference type="PANTHER" id="PTHR24210">
    <property type="entry name" value="LIM DOMAIN-CONTAINING PROTEIN"/>
    <property type="match status" value="1"/>
</dbReference>
<proteinExistence type="predicted"/>
<dbReference type="GO" id="GO:0046872">
    <property type="term" value="F:metal ion binding"/>
    <property type="evidence" value="ECO:0007669"/>
    <property type="project" value="UniProtKB-KW"/>
</dbReference>
<evidence type="ECO:0000313" key="8">
    <source>
        <dbReference type="Ensembl" id="ENSEBUP00000022128.1"/>
    </source>
</evidence>
<dbReference type="InterPro" id="IPR001781">
    <property type="entry name" value="Znf_LIM"/>
</dbReference>
<dbReference type="GO" id="GO:0005925">
    <property type="term" value="C:focal adhesion"/>
    <property type="evidence" value="ECO:0007669"/>
    <property type="project" value="TreeGrafter"/>
</dbReference>
<feature type="domain" description="LIM zinc-binding" evidence="7">
    <location>
        <begin position="78"/>
        <end position="139"/>
    </location>
</feature>
<sequence>MDGEFVEIVAVSELAVGDGAGNTRTDGHENGMGPGKEDGDERFEGDHAVSQPQRRQSDARIFSSFHDSDHMAEALSRAACERCQAGFTSTQRIVSSEGQLYHEGCFVCAQCFQPFPDGLFYEFEDRKYCEHDFHILFAPCCGHCGEFIVGRVIKAMNNSWHPDCFRCDICSVALADVGFVKNADRHLCRPCHTAERATGLGHSLCHKCHLIIEEEPLMFRSDPYHADHFNCQNCRYLNKSSI</sequence>
<dbReference type="GeneTree" id="ENSGT00940000153518"/>
<dbReference type="InterPro" id="IPR017351">
    <property type="entry name" value="PINCH-1-4-like"/>
</dbReference>
<keyword evidence="2" id="KW-0677">Repeat</keyword>
<dbReference type="SUPFAM" id="SSF57716">
    <property type="entry name" value="Glucocorticoid receptor-like (DNA-binding domain)"/>
    <property type="match status" value="4"/>
</dbReference>
<keyword evidence="9" id="KW-1185">Reference proteome</keyword>
<dbReference type="Proteomes" id="UP000694388">
    <property type="component" value="Unplaced"/>
</dbReference>
<reference evidence="8" key="1">
    <citation type="submission" date="2025-08" db="UniProtKB">
        <authorList>
            <consortium name="Ensembl"/>
        </authorList>
    </citation>
    <scope>IDENTIFICATION</scope>
</reference>
<dbReference type="PANTHER" id="PTHR24210:SF10">
    <property type="entry name" value="LIM AND SENESCENT CELL ANTIGEN-LIKE-CONTAINING DOMAIN PROTEIN 2"/>
    <property type="match status" value="1"/>
</dbReference>
<feature type="domain" description="LIM zinc-binding" evidence="7">
    <location>
        <begin position="141"/>
        <end position="198"/>
    </location>
</feature>
<evidence type="ECO:0000256" key="3">
    <source>
        <dbReference type="ARBA" id="ARBA00022833"/>
    </source>
</evidence>
<dbReference type="GO" id="GO:2001046">
    <property type="term" value="P:positive regulation of integrin-mediated signaling pathway"/>
    <property type="evidence" value="ECO:0007669"/>
    <property type="project" value="TreeGrafter"/>
</dbReference>